<dbReference type="InterPro" id="IPR033413">
    <property type="entry name" value="DUF5117"/>
</dbReference>
<proteinExistence type="predicted"/>
<keyword evidence="4" id="KW-0378">Hydrolase</keyword>
<keyword evidence="5" id="KW-1185">Reference proteome</keyword>
<evidence type="ECO:0000313" key="4">
    <source>
        <dbReference type="EMBL" id="QTH65173.1"/>
    </source>
</evidence>
<evidence type="ECO:0000313" key="5">
    <source>
        <dbReference type="Proteomes" id="UP000682739"/>
    </source>
</evidence>
<dbReference type="GO" id="GO:0008237">
    <property type="term" value="F:metallopeptidase activity"/>
    <property type="evidence" value="ECO:0007669"/>
    <property type="project" value="UniProtKB-KW"/>
</dbReference>
<evidence type="ECO:0000259" key="3">
    <source>
        <dbReference type="Pfam" id="PF17162"/>
    </source>
</evidence>
<dbReference type="Pfam" id="PF16313">
    <property type="entry name" value="DUF4953"/>
    <property type="match status" value="1"/>
</dbReference>
<dbReference type="PANTHER" id="PTHR38478:SF1">
    <property type="entry name" value="ZINC DEPENDENT METALLOPROTEASE DOMAIN LIPOPROTEIN"/>
    <property type="match status" value="1"/>
</dbReference>
<dbReference type="InterPro" id="IPR032534">
    <property type="entry name" value="EcxA_zinc-bd"/>
</dbReference>
<dbReference type="Pfam" id="PF17148">
    <property type="entry name" value="DUF5117"/>
    <property type="match status" value="1"/>
</dbReference>
<protein>
    <submittedName>
        <fullName evidence="4">Zinc-dependent metalloprotease</fullName>
    </submittedName>
</protein>
<keyword evidence="4" id="KW-0645">Protease</keyword>
<dbReference type="PANTHER" id="PTHR38478">
    <property type="entry name" value="PEPTIDASE M1A AND M12B"/>
    <property type="match status" value="1"/>
</dbReference>
<evidence type="ECO:0000259" key="1">
    <source>
        <dbReference type="Pfam" id="PF16313"/>
    </source>
</evidence>
<dbReference type="Pfam" id="PF17162">
    <property type="entry name" value="DUF5118"/>
    <property type="match status" value="1"/>
</dbReference>
<feature type="domain" description="DUF5118" evidence="3">
    <location>
        <begin position="38"/>
        <end position="83"/>
    </location>
</feature>
<dbReference type="Proteomes" id="UP000682739">
    <property type="component" value="Chromosome"/>
</dbReference>
<dbReference type="EMBL" id="CP072110">
    <property type="protein sequence ID" value="QTH65173.1"/>
    <property type="molecule type" value="Genomic_DNA"/>
</dbReference>
<gene>
    <name evidence="4" type="ORF">J1N51_06990</name>
</gene>
<feature type="domain" description="DUF5117" evidence="2">
    <location>
        <begin position="96"/>
        <end position="288"/>
    </location>
</feature>
<dbReference type="InterPro" id="IPR033428">
    <property type="entry name" value="DUF5118"/>
</dbReference>
<feature type="domain" description="EcxA zinc-binding" evidence="1">
    <location>
        <begin position="417"/>
        <end position="716"/>
    </location>
</feature>
<name>A0A975HJF5_9GAMM</name>
<organism evidence="4 5">
    <name type="scientific">Psychrosphaera ytuae</name>
    <dbReference type="NCBI Taxonomy" id="2820710"/>
    <lineage>
        <taxon>Bacteria</taxon>
        <taxon>Pseudomonadati</taxon>
        <taxon>Pseudomonadota</taxon>
        <taxon>Gammaproteobacteria</taxon>
        <taxon>Alteromonadales</taxon>
        <taxon>Pseudoalteromonadaceae</taxon>
        <taxon>Psychrosphaera</taxon>
    </lineage>
</organism>
<dbReference type="CDD" id="cd04276">
    <property type="entry name" value="ZnMc_MMP_like_2"/>
    <property type="match status" value="1"/>
</dbReference>
<dbReference type="SUPFAM" id="SSF55486">
    <property type="entry name" value="Metalloproteases ('zincins'), catalytic domain"/>
    <property type="match status" value="1"/>
</dbReference>
<reference evidence="4" key="1">
    <citation type="submission" date="2021-03" db="EMBL/GenBank/DDBJ databases">
        <title>Description of Psychrosphaera ytuae sp. nov. isolated from deep sea sediment of South China Sea.</title>
        <authorList>
            <person name="Zhang J."/>
            <person name="Xu X.-D."/>
        </authorList>
    </citation>
    <scope>NUCLEOTIDE SEQUENCE</scope>
    <source>
        <strain evidence="4">MTZ26</strain>
    </source>
</reference>
<dbReference type="AlphaFoldDB" id="A0A975HJF5"/>
<dbReference type="KEGG" id="psym:J1N51_06990"/>
<dbReference type="RefSeq" id="WP_208833208.1">
    <property type="nucleotide sequence ID" value="NZ_CP072110.1"/>
</dbReference>
<accession>A0A975HJF5</accession>
<sequence length="817" mass="90855">METFRSHCTQSQSILIRVFSLLSVLFIFMTGTTHAGVKSISEFTSDMLKVDGYFNFYYDKSSDKLYLEIDKFEQPFLFQSSLPHGLGSNDIGLDRGQLGDTRVVQFESYGNKVLLTQLNMDYRANSDNKAEQKSVAQAFAKSVIQGFEILAKNRGTALVDYTPFLLSDIHGVSQTLQAKNQGSYSLMRDRSAVHFAKSKGFPKNTELEAIISFKGSNPGQYVRQVAPDPNNITVHMHHSLIQLPDDKYQPRAFHPFSGFWSISHKDYAVGLDDSMDIKVIPRHRLEKKNPNAEKSEAKQPIVYYLDPGTPEPIRTALLDGARWWNQAFEAAGFINAFQVKMLPEHADPMDVRYNTIQWVHRATRGWSYGASVIDPRTGEIIKGHVTLGSLRVRHDYLLAQALTGPFDSEQADTSPIKAMALARIRQLSAHEVGHTLGIAHNFAASTNERASVMDYPHPLIKLNQGKIDLSDAYAEGIGEWDKYVVKYGYSQFNNSTEERSQLNQLVSKAQNAGLLYMSDPDARPLSGAHPTGHLWDNGKDAAAELTRVLAVRAHALARFGKDNLAPNQPLSDLQEILMPLYYYHRYQVTAAAKLIGGVNYQYDVKDQLPDVLKTVSAQQQNAALEALLSTLSAQTLTLPSNVLKSIPPKAYGSYKNRETGPSKTGLVFDPVTLAAAAANHTLSALLNPARLSRIAQQSSMDSGLWTLTEYLTKIASTGVQSPLEGGHASLVQQRIAAVTLEKLVALANSETTPVEVKGDVFTVLHKINNWLKKESLNPTSGHQGFYRLMSFHLDWYFEHRKWLPLTDMSTLPPGSPI</sequence>
<evidence type="ECO:0000259" key="2">
    <source>
        <dbReference type="Pfam" id="PF17148"/>
    </source>
</evidence>
<dbReference type="InterPro" id="IPR034032">
    <property type="entry name" value="Zn_MMP-like_bac"/>
</dbReference>
<keyword evidence="4" id="KW-0482">Metalloprotease</keyword>